<sequence>GENSPNQIKKYLAIGIHPLLIDFASGINIINFDLARGKSGVNRGQRPFFPLIKGAISSVNPINRGEIGRCPHFPDNKQLALMIVCRKDRAYPCPQTGY</sequence>
<name>A0A2M8AV28_9BACT</name>
<feature type="non-terminal residue" evidence="1">
    <location>
        <position position="1"/>
    </location>
</feature>
<dbReference type="Proteomes" id="UP000231366">
    <property type="component" value="Unassembled WGS sequence"/>
</dbReference>
<dbReference type="AlphaFoldDB" id="A0A2M8AV28"/>
<protein>
    <submittedName>
        <fullName evidence="1">Uncharacterized protein</fullName>
    </submittedName>
</protein>
<accession>A0A2M8AV28</accession>
<organism evidence="1 2">
    <name type="scientific">Candidatus Desantisbacteria bacterium CG_4_9_14_3_um_filter_40_11</name>
    <dbReference type="NCBI Taxonomy" id="1974546"/>
    <lineage>
        <taxon>Bacteria</taxon>
        <taxon>Candidatus Desantisiibacteriota</taxon>
    </lineage>
</organism>
<comment type="caution">
    <text evidence="1">The sequence shown here is derived from an EMBL/GenBank/DDBJ whole genome shotgun (WGS) entry which is preliminary data.</text>
</comment>
<dbReference type="EMBL" id="PFUI01000066">
    <property type="protein sequence ID" value="PJB30058.1"/>
    <property type="molecule type" value="Genomic_DNA"/>
</dbReference>
<proteinExistence type="predicted"/>
<evidence type="ECO:0000313" key="2">
    <source>
        <dbReference type="Proteomes" id="UP000231366"/>
    </source>
</evidence>
<gene>
    <name evidence="1" type="ORF">CO110_02520</name>
</gene>
<evidence type="ECO:0000313" key="1">
    <source>
        <dbReference type="EMBL" id="PJB30058.1"/>
    </source>
</evidence>
<reference evidence="2" key="1">
    <citation type="submission" date="2017-09" db="EMBL/GenBank/DDBJ databases">
        <title>Depth-based differentiation of microbial function through sediment-hosted aquifers and enrichment of novel symbionts in the deep terrestrial subsurface.</title>
        <authorList>
            <person name="Probst A.J."/>
            <person name="Ladd B."/>
            <person name="Jarett J.K."/>
            <person name="Geller-Mcgrath D.E."/>
            <person name="Sieber C.M.K."/>
            <person name="Emerson J.B."/>
            <person name="Anantharaman K."/>
            <person name="Thomas B.C."/>
            <person name="Malmstrom R."/>
            <person name="Stieglmeier M."/>
            <person name="Klingl A."/>
            <person name="Woyke T."/>
            <person name="Ryan C.M."/>
            <person name="Banfield J.F."/>
        </authorList>
    </citation>
    <scope>NUCLEOTIDE SEQUENCE [LARGE SCALE GENOMIC DNA]</scope>
</reference>